<evidence type="ECO:0000313" key="1">
    <source>
        <dbReference type="EMBL" id="ETJ03373.1"/>
    </source>
</evidence>
<evidence type="ECO:0000313" key="2">
    <source>
        <dbReference type="Proteomes" id="UP000018852"/>
    </source>
</evidence>
<dbReference type="EMBL" id="AZLV01000848">
    <property type="protein sequence ID" value="ETJ03373.1"/>
    <property type="molecule type" value="Genomic_DNA"/>
</dbReference>
<accession>W1VBF3</accession>
<gene>
    <name evidence="1" type="ORF">Q605_AUC00848G0002</name>
</gene>
<name>W1VBF3_9ACTO</name>
<sequence>MSRRLLHQLEQGVEALRGDHVRLVEDEDLEAVTRRGEGGTLTQVTSVVNTVVAGGVDLHDVQASGATGGQVPA</sequence>
<protein>
    <submittedName>
        <fullName evidence="1">Uncharacterized protein</fullName>
    </submittedName>
</protein>
<dbReference type="AlphaFoldDB" id="W1VBF3"/>
<organism evidence="1 2">
    <name type="scientific">Actinomyces urogenitalis DORA_12</name>
    <dbReference type="NCBI Taxonomy" id="1403939"/>
    <lineage>
        <taxon>Bacteria</taxon>
        <taxon>Bacillati</taxon>
        <taxon>Actinomycetota</taxon>
        <taxon>Actinomycetes</taxon>
        <taxon>Actinomycetales</taxon>
        <taxon>Actinomycetaceae</taxon>
        <taxon>Actinomyces</taxon>
    </lineage>
</organism>
<reference evidence="1 2" key="1">
    <citation type="submission" date="2013-12" db="EMBL/GenBank/DDBJ databases">
        <title>A Varibaculum cambriense genome reconstructed from a premature infant gut community with otherwise low bacterial novelty that shifts toward anaerobic metabolism during the third week of life.</title>
        <authorList>
            <person name="Brown C.T."/>
            <person name="Sharon I."/>
            <person name="Thomas B.C."/>
            <person name="Castelle C.J."/>
            <person name="Morowitz M.J."/>
            <person name="Banfield J.F."/>
        </authorList>
    </citation>
    <scope>NUCLEOTIDE SEQUENCE [LARGE SCALE GENOMIC DNA]</scope>
    <source>
        <strain evidence="2">DORA_12</strain>
    </source>
</reference>
<dbReference type="Proteomes" id="UP000018852">
    <property type="component" value="Unassembled WGS sequence"/>
</dbReference>
<comment type="caution">
    <text evidence="1">The sequence shown here is derived from an EMBL/GenBank/DDBJ whole genome shotgun (WGS) entry which is preliminary data.</text>
</comment>
<proteinExistence type="predicted"/>